<feature type="binding site" evidence="3">
    <location>
        <position position="205"/>
    </location>
    <ligand>
        <name>Mn(2+)</name>
        <dbReference type="ChEBI" id="CHEBI:29035"/>
        <label>1</label>
    </ligand>
</feature>
<dbReference type="RefSeq" id="WP_104984840.1">
    <property type="nucleotide sequence ID" value="NZ_CP012673.1"/>
</dbReference>
<dbReference type="GO" id="GO:0033389">
    <property type="term" value="P:putrescine biosynthetic process from arginine, via agmatine"/>
    <property type="evidence" value="ECO:0007669"/>
    <property type="project" value="TreeGrafter"/>
</dbReference>
<sequence length="374" mass="39943">MTPQEELALLLRPAAGGLYLVSTGRAQQLEVQRRIYGAASDVDVQARFRASLDRIAGARAILLGIPSDVGAGFLRGSNLGPQAIRTALLDALPDFPERARDIGLVDIGDVFVVPQLLHDDMLSEDQKAASRRALYPGVPEPAVSRLPVSPLSIAERALDLVFSINPSVAPIVLGGDHSTALPVARALARARKRPWGIVQPDAHTDLLEERLGVRDCFATWSYHANELVGRGGRLTQVGIRASQRPREHWEGRYGVRQFWAAECRADPEAALDAIVAHVKSTGVEGVYFSNDIDGTDAAYADATGTPEPDGLSPEFVVALIRRLGREVGLIGGDVMEVAPALQPTPESSARTLALAVSYLLETISAVVGAHGELA</sequence>
<proteinExistence type="inferred from homology"/>
<accession>A0A2L0F547</accession>
<organism evidence="5 6">
    <name type="scientific">Sorangium cellulosum</name>
    <name type="common">Polyangium cellulosum</name>
    <dbReference type="NCBI Taxonomy" id="56"/>
    <lineage>
        <taxon>Bacteria</taxon>
        <taxon>Pseudomonadati</taxon>
        <taxon>Myxococcota</taxon>
        <taxon>Polyangia</taxon>
        <taxon>Polyangiales</taxon>
        <taxon>Polyangiaceae</taxon>
        <taxon>Sorangium</taxon>
    </lineage>
</organism>
<evidence type="ECO:0000256" key="4">
    <source>
        <dbReference type="PROSITE-ProRule" id="PRU00742"/>
    </source>
</evidence>
<protein>
    <submittedName>
        <fullName evidence="5">Arginase</fullName>
        <ecNumber evidence="5">3.5.3.1</ecNumber>
    </submittedName>
</protein>
<keyword evidence="2 5" id="KW-0378">Hydrolase</keyword>
<comment type="cofactor">
    <cofactor evidence="3">
        <name>Mn(2+)</name>
        <dbReference type="ChEBI" id="CHEBI:29035"/>
    </cofactor>
    <text evidence="3">Binds 2 manganese ions per subunit.</text>
</comment>
<gene>
    <name evidence="5" type="primary">rocF</name>
    <name evidence="5" type="ORF">SOCE26_081980</name>
</gene>
<feature type="binding site" evidence="3">
    <location>
        <position position="291"/>
    </location>
    <ligand>
        <name>Mn(2+)</name>
        <dbReference type="ChEBI" id="CHEBI:29035"/>
        <label>1</label>
    </ligand>
</feature>
<evidence type="ECO:0000256" key="1">
    <source>
        <dbReference type="ARBA" id="ARBA00022723"/>
    </source>
</evidence>
<reference evidence="5 6" key="1">
    <citation type="submission" date="2015-09" db="EMBL/GenBank/DDBJ databases">
        <title>Sorangium comparison.</title>
        <authorList>
            <person name="Zaburannyi N."/>
            <person name="Bunk B."/>
            <person name="Overmann J."/>
            <person name="Mueller R."/>
        </authorList>
    </citation>
    <scope>NUCLEOTIDE SEQUENCE [LARGE SCALE GENOMIC DNA]</scope>
    <source>
        <strain evidence="5 6">So ce26</strain>
    </source>
</reference>
<evidence type="ECO:0000313" key="5">
    <source>
        <dbReference type="EMBL" id="AUX46690.1"/>
    </source>
</evidence>
<feature type="binding site" evidence="3">
    <location>
        <position position="293"/>
    </location>
    <ligand>
        <name>Mn(2+)</name>
        <dbReference type="ChEBI" id="CHEBI:29035"/>
        <label>1</label>
    </ligand>
</feature>
<dbReference type="EMBL" id="CP012673">
    <property type="protein sequence ID" value="AUX46690.1"/>
    <property type="molecule type" value="Genomic_DNA"/>
</dbReference>
<dbReference type="Pfam" id="PF00491">
    <property type="entry name" value="Arginase"/>
    <property type="match status" value="1"/>
</dbReference>
<keyword evidence="3" id="KW-0464">Manganese</keyword>
<feature type="binding site" evidence="3">
    <location>
        <position position="203"/>
    </location>
    <ligand>
        <name>Mn(2+)</name>
        <dbReference type="ChEBI" id="CHEBI:29035"/>
        <label>1</label>
    </ligand>
</feature>
<feature type="binding site" evidence="3">
    <location>
        <position position="177"/>
    </location>
    <ligand>
        <name>Mn(2+)</name>
        <dbReference type="ChEBI" id="CHEBI:29035"/>
        <label>1</label>
    </ligand>
</feature>
<dbReference type="GO" id="GO:0004053">
    <property type="term" value="F:arginase activity"/>
    <property type="evidence" value="ECO:0007669"/>
    <property type="project" value="UniProtKB-EC"/>
</dbReference>
<dbReference type="GO" id="GO:0008783">
    <property type="term" value="F:agmatinase activity"/>
    <property type="evidence" value="ECO:0007669"/>
    <property type="project" value="TreeGrafter"/>
</dbReference>
<name>A0A2L0F547_SORCE</name>
<dbReference type="OrthoDB" id="9789727at2"/>
<dbReference type="PRINTS" id="PR00116">
    <property type="entry name" value="ARGINASE"/>
</dbReference>
<dbReference type="GO" id="GO:0046872">
    <property type="term" value="F:metal ion binding"/>
    <property type="evidence" value="ECO:0007669"/>
    <property type="project" value="UniProtKB-KW"/>
</dbReference>
<dbReference type="InterPro" id="IPR006035">
    <property type="entry name" value="Ureohydrolase"/>
</dbReference>
<dbReference type="AlphaFoldDB" id="A0A2L0F547"/>
<dbReference type="EC" id="3.5.3.1" evidence="5"/>
<dbReference type="Proteomes" id="UP000238348">
    <property type="component" value="Chromosome"/>
</dbReference>
<dbReference type="PANTHER" id="PTHR11358:SF26">
    <property type="entry name" value="GUANIDINO ACID HYDROLASE, MITOCHONDRIAL"/>
    <property type="match status" value="1"/>
</dbReference>
<evidence type="ECO:0000256" key="2">
    <source>
        <dbReference type="ARBA" id="ARBA00022801"/>
    </source>
</evidence>
<evidence type="ECO:0000313" key="6">
    <source>
        <dbReference type="Proteomes" id="UP000238348"/>
    </source>
</evidence>
<dbReference type="SUPFAM" id="SSF52768">
    <property type="entry name" value="Arginase/deacetylase"/>
    <property type="match status" value="1"/>
</dbReference>
<keyword evidence="1 3" id="KW-0479">Metal-binding</keyword>
<dbReference type="PANTHER" id="PTHR11358">
    <property type="entry name" value="ARGINASE/AGMATINASE"/>
    <property type="match status" value="1"/>
</dbReference>
<feature type="binding site" evidence="3">
    <location>
        <position position="201"/>
    </location>
    <ligand>
        <name>Mn(2+)</name>
        <dbReference type="ChEBI" id="CHEBI:29035"/>
        <label>1</label>
    </ligand>
</feature>
<dbReference type="PROSITE" id="PS51409">
    <property type="entry name" value="ARGINASE_2"/>
    <property type="match status" value="1"/>
</dbReference>
<dbReference type="InterPro" id="IPR023696">
    <property type="entry name" value="Ureohydrolase_dom_sf"/>
</dbReference>
<evidence type="ECO:0000256" key="3">
    <source>
        <dbReference type="PIRSR" id="PIRSR036979-1"/>
    </source>
</evidence>
<comment type="similarity">
    <text evidence="4">Belongs to the arginase family.</text>
</comment>
<dbReference type="Gene3D" id="3.40.800.10">
    <property type="entry name" value="Ureohydrolase domain"/>
    <property type="match status" value="1"/>
</dbReference>
<dbReference type="PIRSF" id="PIRSF036979">
    <property type="entry name" value="Arginase"/>
    <property type="match status" value="1"/>
</dbReference>